<feature type="transmembrane region" description="Helical" evidence="6">
    <location>
        <begin position="12"/>
        <end position="29"/>
    </location>
</feature>
<evidence type="ECO:0000256" key="5">
    <source>
        <dbReference type="ARBA" id="ARBA00023136"/>
    </source>
</evidence>
<dbReference type="RefSeq" id="WP_338391938.1">
    <property type="nucleotide sequence ID" value="NZ_AP025314.1"/>
</dbReference>
<gene>
    <name evidence="7" type="ORF">FUAX_28100</name>
</gene>
<feature type="transmembrane region" description="Helical" evidence="6">
    <location>
        <begin position="222"/>
        <end position="241"/>
    </location>
</feature>
<feature type="transmembrane region" description="Helical" evidence="6">
    <location>
        <begin position="305"/>
        <end position="326"/>
    </location>
</feature>
<evidence type="ECO:0008006" key="9">
    <source>
        <dbReference type="Google" id="ProtNLM"/>
    </source>
</evidence>
<dbReference type="InterPro" id="IPR050833">
    <property type="entry name" value="Poly_Biosynth_Transport"/>
</dbReference>
<dbReference type="EMBL" id="AP025314">
    <property type="protein sequence ID" value="BDD10378.1"/>
    <property type="molecule type" value="Genomic_DNA"/>
</dbReference>
<dbReference type="PANTHER" id="PTHR30250:SF11">
    <property type="entry name" value="O-ANTIGEN TRANSPORTER-RELATED"/>
    <property type="match status" value="1"/>
</dbReference>
<evidence type="ECO:0000256" key="4">
    <source>
        <dbReference type="ARBA" id="ARBA00022989"/>
    </source>
</evidence>
<feature type="transmembrane region" description="Helical" evidence="6">
    <location>
        <begin position="118"/>
        <end position="137"/>
    </location>
</feature>
<accession>A0AAU9CJQ9</accession>
<evidence type="ECO:0000256" key="6">
    <source>
        <dbReference type="SAM" id="Phobius"/>
    </source>
</evidence>
<reference evidence="7 8" key="1">
    <citation type="submission" date="2021-12" db="EMBL/GenBank/DDBJ databases">
        <title>Genome sequencing of bacteria with rrn-lacking chromosome and rrn-plasmid.</title>
        <authorList>
            <person name="Anda M."/>
            <person name="Iwasaki W."/>
        </authorList>
    </citation>
    <scope>NUCLEOTIDE SEQUENCE [LARGE SCALE GENOMIC DNA]</scope>
    <source>
        <strain evidence="7 8">DSM 100852</strain>
    </source>
</reference>
<keyword evidence="2" id="KW-1003">Cell membrane</keyword>
<feature type="transmembrane region" description="Helical" evidence="6">
    <location>
        <begin position="81"/>
        <end position="103"/>
    </location>
</feature>
<keyword evidence="8" id="KW-1185">Reference proteome</keyword>
<comment type="subcellular location">
    <subcellularLocation>
        <location evidence="1">Cell membrane</location>
        <topology evidence="1">Multi-pass membrane protein</topology>
    </subcellularLocation>
</comment>
<evidence type="ECO:0000256" key="3">
    <source>
        <dbReference type="ARBA" id="ARBA00022692"/>
    </source>
</evidence>
<feature type="transmembrane region" description="Helical" evidence="6">
    <location>
        <begin position="157"/>
        <end position="175"/>
    </location>
</feature>
<organism evidence="7 8">
    <name type="scientific">Fulvitalea axinellae</name>
    <dbReference type="NCBI Taxonomy" id="1182444"/>
    <lineage>
        <taxon>Bacteria</taxon>
        <taxon>Pseudomonadati</taxon>
        <taxon>Bacteroidota</taxon>
        <taxon>Cytophagia</taxon>
        <taxon>Cytophagales</taxon>
        <taxon>Persicobacteraceae</taxon>
        <taxon>Fulvitalea</taxon>
    </lineage>
</organism>
<name>A0AAU9CJQ9_9BACT</name>
<evidence type="ECO:0000256" key="1">
    <source>
        <dbReference type="ARBA" id="ARBA00004651"/>
    </source>
</evidence>
<evidence type="ECO:0000256" key="2">
    <source>
        <dbReference type="ARBA" id="ARBA00022475"/>
    </source>
</evidence>
<feature type="transmembrane region" description="Helical" evidence="6">
    <location>
        <begin position="453"/>
        <end position="476"/>
    </location>
</feature>
<evidence type="ECO:0000313" key="8">
    <source>
        <dbReference type="Proteomes" id="UP001348817"/>
    </source>
</evidence>
<protein>
    <recommendedName>
        <fullName evidence="9">Polysaccharide biosynthesis protein C-terminal domain-containing protein</fullName>
    </recommendedName>
</protein>
<keyword evidence="4 6" id="KW-1133">Transmembrane helix</keyword>
<keyword evidence="3 6" id="KW-0812">Transmembrane</keyword>
<dbReference type="AlphaFoldDB" id="A0AAU9CJQ9"/>
<feature type="transmembrane region" description="Helical" evidence="6">
    <location>
        <begin position="181"/>
        <end position="201"/>
    </location>
</feature>
<dbReference type="InterPro" id="IPR002797">
    <property type="entry name" value="Polysacc_synth"/>
</dbReference>
<feature type="transmembrane region" description="Helical" evidence="6">
    <location>
        <begin position="338"/>
        <end position="358"/>
    </location>
</feature>
<feature type="transmembrane region" description="Helical" evidence="6">
    <location>
        <begin position="41"/>
        <end position="60"/>
    </location>
</feature>
<evidence type="ECO:0000313" key="7">
    <source>
        <dbReference type="EMBL" id="BDD10378.1"/>
    </source>
</evidence>
<sequence length="491" mass="55263">MGIVLRQSLKSSIVNYAAVALGAVINIWFFPEYLSKSEIGIYRYVFNVPLLIAGFLQFGASSSIDHFYPIYSKNNNDRNRFLSFVFLYPLPLFVAGASLFFLFRKPLDNFMIGDTPEMAPYLILLVPLTLICIYRSLGEALCRSAHRIVVPSVLRDLAPRFAILFLLPLLAYQIIDFQEMAIGLTLFWGLFVIILLFYGAKLNPFHLTNFKAFLTPERRKEIFTYNSFVFIGSAGGLIIANTDTLMIPKLTGFEDLGVYSIAFYIGSVIEVPRKALSQISLPIISKAIKENDIKQVESLYKKTAINQLIVGGWLFLGIACNTDFIFHLMPKGDEYVQGLYVILFIGGARLIDMAFGVNNEILLYSKYYKLNHWITIAFAVLMIALNYIFIPAYGINGAAFATFLSVAIYNLSRFLIVWKKIGTQPFTLKTGITLGLLALTAFIALNISFSNFWITFLLRGTWITLAIVAGVLGFKLSDDFSGLFRKFFNKG</sequence>
<dbReference type="GO" id="GO:0005886">
    <property type="term" value="C:plasma membrane"/>
    <property type="evidence" value="ECO:0007669"/>
    <property type="project" value="UniProtKB-SubCell"/>
</dbReference>
<dbReference type="KEGG" id="fax:FUAX_28100"/>
<feature type="transmembrane region" description="Helical" evidence="6">
    <location>
        <begin position="370"/>
        <end position="389"/>
    </location>
</feature>
<feature type="transmembrane region" description="Helical" evidence="6">
    <location>
        <begin position="395"/>
        <end position="416"/>
    </location>
</feature>
<proteinExistence type="predicted"/>
<dbReference type="PANTHER" id="PTHR30250">
    <property type="entry name" value="PST FAMILY PREDICTED COLANIC ACID TRANSPORTER"/>
    <property type="match status" value="1"/>
</dbReference>
<feature type="transmembrane region" description="Helical" evidence="6">
    <location>
        <begin position="428"/>
        <end position="447"/>
    </location>
</feature>
<dbReference type="Pfam" id="PF01943">
    <property type="entry name" value="Polysacc_synt"/>
    <property type="match status" value="1"/>
</dbReference>
<keyword evidence="5 6" id="KW-0472">Membrane</keyword>
<dbReference type="Proteomes" id="UP001348817">
    <property type="component" value="Chromosome"/>
</dbReference>